<dbReference type="Proteomes" id="UP001501410">
    <property type="component" value="Unassembled WGS sequence"/>
</dbReference>
<comment type="caution">
    <text evidence="1">The sequence shown here is derived from an EMBL/GenBank/DDBJ whole genome shotgun (WGS) entry which is preliminary data.</text>
</comment>
<accession>A0ABP8MXL0</accession>
<name>A0ABP8MXL0_9BACT</name>
<gene>
    <name evidence="1" type="ORF">GCM10023092_23290</name>
</gene>
<evidence type="ECO:0000313" key="2">
    <source>
        <dbReference type="Proteomes" id="UP001501410"/>
    </source>
</evidence>
<sequence>MMIRSFRFQKVSLRISAAGQRVYFNAESHKDYSLLKGISLSVGYADALYGSTFGLRVDEKEILDESHEAHLLVYGDDVPPNKKLLLFDTPVPISSSKIEGIYTDSSIQGLLGNASYSPGGGVIPKSNVNIKKTYVSGKELVKFSNFTADLVQLQMGTGLIGVSGGFSPVRTVPVASLYYPYDVKVSLFLTR</sequence>
<dbReference type="EMBL" id="BAABEZ010000022">
    <property type="protein sequence ID" value="GAA4457054.1"/>
    <property type="molecule type" value="Genomic_DNA"/>
</dbReference>
<protein>
    <submittedName>
        <fullName evidence="1">Uncharacterized protein</fullName>
    </submittedName>
</protein>
<reference evidence="2" key="1">
    <citation type="journal article" date="2019" name="Int. J. Syst. Evol. Microbiol.">
        <title>The Global Catalogue of Microorganisms (GCM) 10K type strain sequencing project: providing services to taxonomists for standard genome sequencing and annotation.</title>
        <authorList>
            <consortium name="The Broad Institute Genomics Platform"/>
            <consortium name="The Broad Institute Genome Sequencing Center for Infectious Disease"/>
            <person name="Wu L."/>
            <person name="Ma J."/>
        </authorList>
    </citation>
    <scope>NUCLEOTIDE SEQUENCE [LARGE SCALE GENOMIC DNA]</scope>
    <source>
        <strain evidence="2">JCM 31921</strain>
    </source>
</reference>
<dbReference type="RefSeq" id="WP_344827214.1">
    <property type="nucleotide sequence ID" value="NZ_BAABEZ010000022.1"/>
</dbReference>
<proteinExistence type="predicted"/>
<evidence type="ECO:0000313" key="1">
    <source>
        <dbReference type="EMBL" id="GAA4457054.1"/>
    </source>
</evidence>
<organism evidence="1 2">
    <name type="scientific">Rurimicrobium arvi</name>
    <dbReference type="NCBI Taxonomy" id="2049916"/>
    <lineage>
        <taxon>Bacteria</taxon>
        <taxon>Pseudomonadati</taxon>
        <taxon>Bacteroidota</taxon>
        <taxon>Chitinophagia</taxon>
        <taxon>Chitinophagales</taxon>
        <taxon>Chitinophagaceae</taxon>
        <taxon>Rurimicrobium</taxon>
    </lineage>
</organism>
<keyword evidence="2" id="KW-1185">Reference proteome</keyword>